<accession>A0A1B6C2P1</accession>
<gene>
    <name evidence="1" type="ORF">g.37876</name>
</gene>
<dbReference type="AlphaFoldDB" id="A0A1B6C2P1"/>
<organism evidence="1">
    <name type="scientific">Clastoptera arizonana</name>
    <name type="common">Arizona spittle bug</name>
    <dbReference type="NCBI Taxonomy" id="38151"/>
    <lineage>
        <taxon>Eukaryota</taxon>
        <taxon>Metazoa</taxon>
        <taxon>Ecdysozoa</taxon>
        <taxon>Arthropoda</taxon>
        <taxon>Hexapoda</taxon>
        <taxon>Insecta</taxon>
        <taxon>Pterygota</taxon>
        <taxon>Neoptera</taxon>
        <taxon>Paraneoptera</taxon>
        <taxon>Hemiptera</taxon>
        <taxon>Auchenorrhyncha</taxon>
        <taxon>Cercopoidea</taxon>
        <taxon>Clastopteridae</taxon>
        <taxon>Clastoptera</taxon>
    </lineage>
</organism>
<name>A0A1B6C2P1_9HEMI</name>
<protein>
    <submittedName>
        <fullName evidence="1">Uncharacterized protein</fullName>
    </submittedName>
</protein>
<proteinExistence type="predicted"/>
<reference evidence="1" key="1">
    <citation type="submission" date="2015-12" db="EMBL/GenBank/DDBJ databases">
        <title>De novo transcriptome assembly of four potential Pierce s Disease insect vectors from Arizona vineyards.</title>
        <authorList>
            <person name="Tassone E.E."/>
        </authorList>
    </citation>
    <scope>NUCLEOTIDE SEQUENCE</scope>
</reference>
<dbReference type="EMBL" id="GEDC01029510">
    <property type="protein sequence ID" value="JAS07788.1"/>
    <property type="molecule type" value="Transcribed_RNA"/>
</dbReference>
<sequence>MQEYYFSLNVPYENARLTVPDYTRYGAFAETPLTGYIDTITSMIAEAEAINAKECYLGMKETMNNYNTEVERIYAACVAKSDNSSMENLYRLVTTLQANLVQLDQETYEKEQACVDETCRNTTLQDGLQKVEHMKNIYISKIHYLYFLSNFHYRVIVKNCYSFDTLDLLEDVHQRSYELRSCIDKHKS</sequence>
<evidence type="ECO:0000313" key="1">
    <source>
        <dbReference type="EMBL" id="JAS07788.1"/>
    </source>
</evidence>